<accession>A0A1U9KCU6</accession>
<keyword evidence="2" id="KW-1185">Reference proteome</keyword>
<reference evidence="1 2" key="1">
    <citation type="submission" date="2016-03" db="EMBL/GenBank/DDBJ databases">
        <title>Acetic acid bacteria sequencing.</title>
        <authorList>
            <person name="Brandt J."/>
            <person name="Jakob F."/>
            <person name="Vogel R.F."/>
        </authorList>
    </citation>
    <scope>NUCLEOTIDE SEQUENCE [LARGE SCALE GENOMIC DNA]</scope>
    <source>
        <strain evidence="1 2">TMW2.1153</strain>
    </source>
</reference>
<evidence type="ECO:0000313" key="1">
    <source>
        <dbReference type="EMBL" id="AQS83641.1"/>
    </source>
</evidence>
<name>A0A1U9KCU6_ACEAC</name>
<dbReference type="Proteomes" id="UP000188937">
    <property type="component" value="Chromosome"/>
</dbReference>
<gene>
    <name evidence="1" type="ORF">A0U92_01385</name>
</gene>
<protein>
    <submittedName>
        <fullName evidence="1">Uncharacterized protein</fullName>
    </submittedName>
</protein>
<dbReference type="AlphaFoldDB" id="A0A1U9KCU6"/>
<proteinExistence type="predicted"/>
<dbReference type="Pfam" id="PF05488">
    <property type="entry name" value="PAAR_motif"/>
    <property type="match status" value="1"/>
</dbReference>
<dbReference type="RefSeq" id="WP_077811670.1">
    <property type="nucleotide sequence ID" value="NZ_CP014692.1"/>
</dbReference>
<dbReference type="EMBL" id="CP014692">
    <property type="protein sequence ID" value="AQS83641.1"/>
    <property type="molecule type" value="Genomic_DNA"/>
</dbReference>
<sequence length="97" mass="10251">MTADELAVNAVAGGYFGSKAEEIGERAGSGMMSATGTIVEGSANVSINGKRAAFVTRKVVCSKTGHQPGDMIAEPVKRDRIYMPVFAQMYTAYGELQ</sequence>
<organism evidence="1 2">
    <name type="scientific">Acetobacter aceti</name>
    <dbReference type="NCBI Taxonomy" id="435"/>
    <lineage>
        <taxon>Bacteria</taxon>
        <taxon>Pseudomonadati</taxon>
        <taxon>Pseudomonadota</taxon>
        <taxon>Alphaproteobacteria</taxon>
        <taxon>Acetobacterales</taxon>
        <taxon>Acetobacteraceae</taxon>
        <taxon>Acetobacter</taxon>
        <taxon>Acetobacter subgen. Acetobacter</taxon>
    </lineage>
</organism>
<dbReference type="InterPro" id="IPR008727">
    <property type="entry name" value="PAAR_motif"/>
</dbReference>
<dbReference type="Gene3D" id="2.60.200.60">
    <property type="match status" value="1"/>
</dbReference>
<dbReference type="KEGG" id="aace:A0U92_01385"/>
<evidence type="ECO:0000313" key="2">
    <source>
        <dbReference type="Proteomes" id="UP000188937"/>
    </source>
</evidence>